<evidence type="ECO:0000259" key="1">
    <source>
        <dbReference type="Pfam" id="PF17128"/>
    </source>
</evidence>
<proteinExistence type="predicted"/>
<name>A0A4R4PLJ2_9ACTN</name>
<dbReference type="AlphaFoldDB" id="A0A4R4PLJ2"/>
<dbReference type="SUPFAM" id="SSF48452">
    <property type="entry name" value="TPR-like"/>
    <property type="match status" value="1"/>
</dbReference>
<sequence>MGTCIPDSSQAWTQVHVIARIWVVTILSAHDLVLPAAALGGENPLPPLRSHQEVHEVRNLAELPADLQANIRYGGLRSTLPCLDQDGYDRTLVETALPSLVLENDHLRAVVLPTLGGRLYSLVQKASGRELLYRNPVFQAANLALRNAWFAGGVEWNVGSTGHWTGTCSPMHAARVEGPDGTPILRLWELERTRNLITQLDFWLPADSEFLYVGVRLQNPADHDVPAYWWSNIAVDQSERTRVLTPADQAWRYGYGARLDLIDVSSELTYPTWHDKAVDYFFEPLPGERPWIASIDAEGNGLAQVSTERLRGRKLFVWGEAPGGRRWQEWLAPGLEGPGYAEIQAGLARTQMEHLKLPGATSWQWLEAYGPVAVDPDAAHADDWQVARTAGAAALQGVLDGLPAREAEWSTVIDAAPVERLWVGSGWGALELARTGWSVSAGTPFDADTMTDRERAWLPLLDGQLPATDGVPDGTLVGWLELLEKAADNWLVWYHRGVARYYAGDEAGALEAWRESGDNPWALRNLGFVTGELAYYERAVVLLPELVELQVEAIGAALNADLELAKRFLDGLSAEAAADPRLRLLFVQYSLATGDAQRAHELLAEGIQLATVREGANPLTDCWLAAEEALGTGRPVPPEYQFGMSGT</sequence>
<organism evidence="2 3">
    <name type="scientific">Kribbella albertanoniae</name>
    <dbReference type="NCBI Taxonomy" id="1266829"/>
    <lineage>
        <taxon>Bacteria</taxon>
        <taxon>Bacillati</taxon>
        <taxon>Actinomycetota</taxon>
        <taxon>Actinomycetes</taxon>
        <taxon>Propionibacteriales</taxon>
        <taxon>Kribbellaceae</taxon>
        <taxon>Kribbella</taxon>
    </lineage>
</organism>
<feature type="domain" description="DUF5107" evidence="1">
    <location>
        <begin position="87"/>
        <end position="356"/>
    </location>
</feature>
<reference evidence="2 3" key="1">
    <citation type="submission" date="2019-03" db="EMBL/GenBank/DDBJ databases">
        <title>Draft genome sequences of novel Actinobacteria.</title>
        <authorList>
            <person name="Sahin N."/>
            <person name="Ay H."/>
            <person name="Saygin H."/>
        </authorList>
    </citation>
    <scope>NUCLEOTIDE SEQUENCE [LARGE SCALE GENOMIC DNA]</scope>
    <source>
        <strain evidence="2 3">JCM 30547</strain>
    </source>
</reference>
<gene>
    <name evidence="2" type="ORF">E1261_29510</name>
</gene>
<dbReference type="Pfam" id="PF17128">
    <property type="entry name" value="DUF5107"/>
    <property type="match status" value="1"/>
</dbReference>
<accession>A0A4R4PLJ2</accession>
<comment type="caution">
    <text evidence="2">The sequence shown here is derived from an EMBL/GenBank/DDBJ whole genome shotgun (WGS) entry which is preliminary data.</text>
</comment>
<dbReference type="OrthoDB" id="174931at2"/>
<evidence type="ECO:0000313" key="2">
    <source>
        <dbReference type="EMBL" id="TDC22997.1"/>
    </source>
</evidence>
<keyword evidence="3" id="KW-1185">Reference proteome</keyword>
<dbReference type="InterPro" id="IPR011990">
    <property type="entry name" value="TPR-like_helical_dom_sf"/>
</dbReference>
<evidence type="ECO:0000313" key="3">
    <source>
        <dbReference type="Proteomes" id="UP000295075"/>
    </source>
</evidence>
<dbReference type="Proteomes" id="UP000295075">
    <property type="component" value="Unassembled WGS sequence"/>
</dbReference>
<protein>
    <submittedName>
        <fullName evidence="2">DUF5107 domain-containing protein</fullName>
    </submittedName>
</protein>
<dbReference type="EMBL" id="SMKA01000175">
    <property type="protein sequence ID" value="TDC22997.1"/>
    <property type="molecule type" value="Genomic_DNA"/>
</dbReference>
<dbReference type="InterPro" id="IPR033396">
    <property type="entry name" value="DUF5107"/>
</dbReference>